<comment type="caution">
    <text evidence="1">The sequence shown here is derived from an EMBL/GenBank/DDBJ whole genome shotgun (WGS) entry which is preliminary data.</text>
</comment>
<name>A0AC61PP64_9FIRM</name>
<dbReference type="Proteomes" id="UP000192328">
    <property type="component" value="Unassembled WGS sequence"/>
</dbReference>
<protein>
    <submittedName>
        <fullName evidence="1">Pilin isopeptide linkage domain-containing protein/fimbrial isopeptide formation D2 domain-containing protein</fullName>
    </submittedName>
</protein>
<proteinExistence type="predicted"/>
<accession>A0AC61PP64</accession>
<dbReference type="EMBL" id="FWXZ01000007">
    <property type="protein sequence ID" value="SMC82693.1"/>
    <property type="molecule type" value="Genomic_DNA"/>
</dbReference>
<feature type="non-terminal residue" evidence="1">
    <location>
        <position position="1"/>
    </location>
</feature>
<reference evidence="1" key="1">
    <citation type="submission" date="2017-04" db="EMBL/GenBank/DDBJ databases">
        <authorList>
            <person name="Varghese N."/>
            <person name="Submissions S."/>
        </authorList>
    </citation>
    <scope>NUCLEOTIDE SEQUENCE</scope>
    <source>
        <strain evidence="1">WTE2008</strain>
    </source>
</reference>
<gene>
    <name evidence="1" type="ORF">SAMN06297397_2713</name>
</gene>
<evidence type="ECO:0000313" key="1">
    <source>
        <dbReference type="EMBL" id="SMC82693.1"/>
    </source>
</evidence>
<keyword evidence="2" id="KW-1185">Reference proteome</keyword>
<evidence type="ECO:0000313" key="2">
    <source>
        <dbReference type="Proteomes" id="UP000192328"/>
    </source>
</evidence>
<sequence>ATLNEDNEWKYTWTGLNKFEGGKEITYTVSEEQLANYKVPVIEKISETAWAYTVTNSRDYEETEVKVTKVWDDNGNEEGFRPENVTVNLKKGATVLESVELNESNGWSYSWTKLQKYENGAAINYTVTEDPVENYSTQITKAADGTFTYTVTNSRTTEKTEVSVEKIWDDSDDKEGFRPDDVTVKLLANGEEAGTATLNEGNEWKYTWTGLNKFADGAEIVYTVEETQLANYKVPVIVKVSETEWAYTVTNSRDYEETEVKVTKVWDDNDNEEGFQPKSVTVNLKKGGTVLESVELNAENKWSYSWTKLQKYENGAAVNYTVTEDPVANYSTQITKAADGTFTYTVTNSRTTEKTQVSVEKIWDDSDNKEGFRPDNVTVKLLANGTEAGTATLNAEKEWKYTWTGLNKFAGGKEITYTVSEAQLANYKVPEIKKVSETEWAYTVTNARDYEETEVKVTKVWDDNNNEEGFQPGSVKVNLKKGNTVLESVELNAKNNWSYSWTKLQKYENGAAVNYTVTEDPVENYSTQITKAADGTFTYTVKNSRTTEKTQVSVEKIWNDSNNAEGFRPTSVTVKLLANGKETGKTELNEKNEWKYTWTGLNKYADGKEIVYTVAEDQLANYKVPEIKKVSETEWAYTVTNSRDYEKTEIKVTKAWDDKNDQDGKRPAEIKVTLKGTVPVGTRGETEEVYSNTQTIKADAKSDWSYKWTDLAVFAKGQKVSYAVTEAAVDDYTASIDDITPVEEEGVITGYKVAITNRHKIEETEVNVTKVWNDADDQDGYRPDGVTVNLLANGEVIDTVTLSEENSWSYNWTKLDKKASGKDIDYTVTEDEVPEYTTKIEKAADGTFTYTVTNSHKTEETEVKVRKVWNDADDQDGYRTDDVTVNLLANDEVIDTVTLSEENSWSYSWTKLDKKAAGQEIDYTVTEDTVDKYTTQIDKAADGTFTYTVTNSHTTDKTEASVKKVWDITAREEKKTPDSLKVTLLADGKETGMTVELNEANGWTGRITELPKYRDHGTEIVYTWSEDKLPDGYALTGTSEDGTVTTLTNTYTVKPCELPLEATKILTGRQWTAEDNFEFTLAADAGNPDGAVMPEVKTKTADINNKTVVFDKIVFNKYGTFKFTITETEGHIKGVTYDTEPKEFTVVIKDDGKGTLFVDSVTNDGYVDIKNPYDSKGEIQFFAKKVMNGRQLTEGAYSFELKDENGQVLQTVACDAEGKVEFAPITYTEEDMLVNGAWVEKRQYTYTISEVKPEDEKLDKAVIYDGAVKEITVTLTDDQEGTITTDPATGDLGITFINTVVRIQKTDAATGDELTGAHLQVLDQTGTVVDEWDTETGKIHEVKNLKIDEEYTLTETIAPKDYAFAADATFTVDRNGKVTSSGLKSREDGTLLLEDKLAEKPKFKKKIKDTNDTTGETSGWQDSADYDIGDAVPYQLKATLADNVTDYLAYHITFHDVMEKGLTFNGIDMVTVNGEEVKADKYTLTADEHSFDLTLAWGDGTQKITDTTLNKAAVEVYFTAILNKDAVLGVQGNVNTGKLEYSCNPNVNGEGKPSEDTEETKEDSVIAFTYKAEVNKVDEIGDPLAGAEFKLEKILPNKGLKLVECVTAESGDMFTFKGLDDGDYILTETKHPEGYKAIDPITFTVTAEHTVVWEDAARDTILTSLTGTVTTGELTFATEDELAGLTAEVKNESELTSASVKKIWKDDENRDGLRPVALNIELLADGAGTGMFVKLDSSNNWVAMIDGLPRMKNGKPVTYTWKEPAVVGYTLTNSKTTGTLTTLTNSYGPAETEVNVRKVWTDNNNEAGKRPVDITVQLYADGQAFGTAVTLNAANNWSYSWTSLKKNVNENGLTREIKYTVAETAIPEGYVAKITGNASTGYVITNTYESGKLIIQKEFDIEPWEPFVPDDSPMDIPVTKTWNDNDNKDGNRPGAVTVRLLADGQEVANAQLSEANGWKTVFTGLPRMTDEKVKINYTITEDPVEWYEAEIHGFNIRNNYKPVLTSVTVRKLWNDNNDAKKLRPTSIAMTLSNGMSVVLSAQNHWTATIDNLPTRVNGQPVTYTWTEQQVLNYNLTDMVTENNVTTFTNTIWTRPEPPTTGGRKPKTPGETVEVFEEYETPLGVEVMINHVGDCFD</sequence>
<organism evidence="1 2">
    <name type="scientific">Aristaeella lactis</name>
    <dbReference type="NCBI Taxonomy" id="3046383"/>
    <lineage>
        <taxon>Bacteria</taxon>
        <taxon>Bacillati</taxon>
        <taxon>Bacillota</taxon>
        <taxon>Clostridia</taxon>
        <taxon>Eubacteriales</taxon>
        <taxon>Aristaeellaceae</taxon>
        <taxon>Aristaeella</taxon>
    </lineage>
</organism>